<protein>
    <submittedName>
        <fullName evidence="1">Uncharacterized protein</fullName>
    </submittedName>
</protein>
<organism evidence="1 2">
    <name type="scientific">Araneus ventricosus</name>
    <name type="common">Orbweaver spider</name>
    <name type="synonym">Epeira ventricosa</name>
    <dbReference type="NCBI Taxonomy" id="182803"/>
    <lineage>
        <taxon>Eukaryota</taxon>
        <taxon>Metazoa</taxon>
        <taxon>Ecdysozoa</taxon>
        <taxon>Arthropoda</taxon>
        <taxon>Chelicerata</taxon>
        <taxon>Arachnida</taxon>
        <taxon>Araneae</taxon>
        <taxon>Araneomorphae</taxon>
        <taxon>Entelegynae</taxon>
        <taxon>Araneoidea</taxon>
        <taxon>Araneidae</taxon>
        <taxon>Araneus</taxon>
    </lineage>
</organism>
<dbReference type="EMBL" id="BGPR01002470">
    <property type="protein sequence ID" value="GBM74040.1"/>
    <property type="molecule type" value="Genomic_DNA"/>
</dbReference>
<proteinExistence type="predicted"/>
<evidence type="ECO:0000313" key="1">
    <source>
        <dbReference type="EMBL" id="GBM74040.1"/>
    </source>
</evidence>
<dbReference type="Proteomes" id="UP000499080">
    <property type="component" value="Unassembled WGS sequence"/>
</dbReference>
<gene>
    <name evidence="1" type="ORF">AVEN_57835_1</name>
</gene>
<keyword evidence="2" id="KW-1185">Reference proteome</keyword>
<accession>A0A4Y2I969</accession>
<comment type="caution">
    <text evidence="1">The sequence shown here is derived from an EMBL/GenBank/DDBJ whole genome shotgun (WGS) entry which is preliminary data.</text>
</comment>
<reference evidence="1 2" key="1">
    <citation type="journal article" date="2019" name="Sci. Rep.">
        <title>Orb-weaving spider Araneus ventricosus genome elucidates the spidroin gene catalogue.</title>
        <authorList>
            <person name="Kono N."/>
            <person name="Nakamura H."/>
            <person name="Ohtoshi R."/>
            <person name="Moran D.A.P."/>
            <person name="Shinohara A."/>
            <person name="Yoshida Y."/>
            <person name="Fujiwara M."/>
            <person name="Mori M."/>
            <person name="Tomita M."/>
            <person name="Arakawa K."/>
        </authorList>
    </citation>
    <scope>NUCLEOTIDE SEQUENCE [LARGE SCALE GENOMIC DNA]</scope>
</reference>
<evidence type="ECO:0000313" key="2">
    <source>
        <dbReference type="Proteomes" id="UP000499080"/>
    </source>
</evidence>
<dbReference type="AlphaFoldDB" id="A0A4Y2I969"/>
<sequence>MMTHRKWETFLVMNIRNMLSSHEMYLRYVMVISGFVAHFTDNIFDKLLSAFALVINFNIETLRSTGVNFCELTNDIFMVIYNSVLKELFSKHGGMERLAEYVNLHEYLTWKWQWKDIISPYDPDIFVVHIQKDLDNKIHEELAKEPYFPEFISHDHVLSHFPSLLLALKILSFLEINFRRCQVQII</sequence>
<dbReference type="OrthoDB" id="6421076at2759"/>
<name>A0A4Y2I969_ARAVE</name>